<evidence type="ECO:0000256" key="1">
    <source>
        <dbReference type="SAM" id="MobiDB-lite"/>
    </source>
</evidence>
<dbReference type="OrthoDB" id="7537057at2759"/>
<evidence type="ECO:0000313" key="7">
    <source>
        <dbReference type="EMBL" id="CAF0896954.1"/>
    </source>
</evidence>
<dbReference type="GO" id="GO:0030891">
    <property type="term" value="C:VCB complex"/>
    <property type="evidence" value="ECO:0007669"/>
    <property type="project" value="InterPro"/>
</dbReference>
<proteinExistence type="predicted"/>
<accession>A0A813Q2R4</accession>
<evidence type="ECO:0000313" key="6">
    <source>
        <dbReference type="EMBL" id="CAF0838039.1"/>
    </source>
</evidence>
<dbReference type="InterPro" id="IPR029071">
    <property type="entry name" value="Ubiquitin-like_domsf"/>
</dbReference>
<evidence type="ECO:0000313" key="5">
    <source>
        <dbReference type="EMBL" id="CAF0830685.1"/>
    </source>
</evidence>
<evidence type="ECO:0000313" key="8">
    <source>
        <dbReference type="Proteomes" id="UP000663864"/>
    </source>
</evidence>
<dbReference type="SUPFAM" id="SSF54236">
    <property type="entry name" value="Ubiquitin-like"/>
    <property type="match status" value="1"/>
</dbReference>
<dbReference type="EMBL" id="CAJNOH010000071">
    <property type="protein sequence ID" value="CAF0838039.1"/>
    <property type="molecule type" value="Genomic_DNA"/>
</dbReference>
<feature type="region of interest" description="Disordered" evidence="1">
    <location>
        <begin position="113"/>
        <end position="137"/>
    </location>
</feature>
<reference evidence="3" key="1">
    <citation type="submission" date="2021-02" db="EMBL/GenBank/DDBJ databases">
        <authorList>
            <person name="Nowell W R."/>
        </authorList>
    </citation>
    <scope>NUCLEOTIDE SEQUENCE</scope>
</reference>
<dbReference type="EMBL" id="CAJNOO010000152">
    <property type="protein sequence ID" value="CAF0830685.1"/>
    <property type="molecule type" value="Genomic_DNA"/>
</dbReference>
<evidence type="ECO:0000313" key="9">
    <source>
        <dbReference type="Proteomes" id="UP000663870"/>
    </source>
</evidence>
<protein>
    <recommendedName>
        <fullName evidence="2">Ubiquitin-like domain-containing protein</fullName>
    </recommendedName>
</protein>
<dbReference type="InterPro" id="IPR000626">
    <property type="entry name" value="Ubiquitin-like_dom"/>
</dbReference>
<feature type="compositionally biased region" description="Basic and acidic residues" evidence="1">
    <location>
        <begin position="123"/>
        <end position="137"/>
    </location>
</feature>
<comment type="caution">
    <text evidence="3">The sequence shown here is derived from an EMBL/GenBank/DDBJ whole genome shotgun (WGS) entry which is preliminary data.</text>
</comment>
<dbReference type="Pfam" id="PF00240">
    <property type="entry name" value="ubiquitin"/>
    <property type="match status" value="1"/>
</dbReference>
<gene>
    <name evidence="4" type="ORF">JXQ802_LOCUS4796</name>
    <name evidence="6" type="ORF">PYM288_LOCUS6421</name>
    <name evidence="5" type="ORF">RFH988_LOCUS5422</name>
    <name evidence="7" type="ORF">SEV965_LOCUS5431</name>
    <name evidence="3" type="ORF">ZHD862_LOCUS335</name>
</gene>
<dbReference type="AlphaFoldDB" id="A0A813Q2R4"/>
<dbReference type="GO" id="GO:0070449">
    <property type="term" value="C:elongin complex"/>
    <property type="evidence" value="ECO:0007669"/>
    <property type="project" value="InterPro"/>
</dbReference>
<dbReference type="InterPro" id="IPR039049">
    <property type="entry name" value="ELOB"/>
</dbReference>
<feature type="domain" description="Ubiquitin-like" evidence="2">
    <location>
        <begin position="14"/>
        <end position="79"/>
    </location>
</feature>
<dbReference type="PROSITE" id="PS50053">
    <property type="entry name" value="UBIQUITIN_2"/>
    <property type="match status" value="1"/>
</dbReference>
<dbReference type="PANTHER" id="PTHR13248:SF4">
    <property type="entry name" value="ELONGIN B"/>
    <property type="match status" value="1"/>
</dbReference>
<dbReference type="Proteomes" id="UP000663882">
    <property type="component" value="Unassembled WGS sequence"/>
</dbReference>
<dbReference type="Proteomes" id="UP000663864">
    <property type="component" value="Unassembled WGS sequence"/>
</dbReference>
<evidence type="ECO:0000313" key="4">
    <source>
        <dbReference type="EMBL" id="CAF0812766.1"/>
    </source>
</evidence>
<dbReference type="EMBL" id="CAJNOU010000166">
    <property type="protein sequence ID" value="CAF0896954.1"/>
    <property type="molecule type" value="Genomic_DNA"/>
</dbReference>
<dbReference type="Proteomes" id="UP000663889">
    <property type="component" value="Unassembled WGS sequence"/>
</dbReference>
<name>A0A813Q2R4_9BILA</name>
<sequence>MTSILLILIIIFIMDVFMMIRRQKLTLFIDAKESSTVLELKKMIEGITKVPSNNIRLIVDSTKQPMDDDNQTLADCGLSGAVAKAYSPTLLYLCYRKTGNENEWEPIDVAELSTPPPLPDVFNKPDDDKKDNTQIAS</sequence>
<evidence type="ECO:0000259" key="2">
    <source>
        <dbReference type="PROSITE" id="PS50053"/>
    </source>
</evidence>
<dbReference type="Proteomes" id="UP000663854">
    <property type="component" value="Unassembled WGS sequence"/>
</dbReference>
<dbReference type="EMBL" id="CAJNOT010000005">
    <property type="protein sequence ID" value="CAF0761125.1"/>
    <property type="molecule type" value="Genomic_DNA"/>
</dbReference>
<evidence type="ECO:0000313" key="3">
    <source>
        <dbReference type="EMBL" id="CAF0761125.1"/>
    </source>
</evidence>
<dbReference type="Gene3D" id="3.10.20.90">
    <property type="entry name" value="Phosphatidylinositol 3-kinase Catalytic Subunit, Chain A, domain 1"/>
    <property type="match status" value="1"/>
</dbReference>
<dbReference type="EMBL" id="CAJNOL010000069">
    <property type="protein sequence ID" value="CAF0812766.1"/>
    <property type="molecule type" value="Genomic_DNA"/>
</dbReference>
<organism evidence="3 8">
    <name type="scientific">Rotaria sordida</name>
    <dbReference type="NCBI Taxonomy" id="392033"/>
    <lineage>
        <taxon>Eukaryota</taxon>
        <taxon>Metazoa</taxon>
        <taxon>Spiralia</taxon>
        <taxon>Gnathifera</taxon>
        <taxon>Rotifera</taxon>
        <taxon>Eurotatoria</taxon>
        <taxon>Bdelloidea</taxon>
        <taxon>Philodinida</taxon>
        <taxon>Philodinidae</taxon>
        <taxon>Rotaria</taxon>
    </lineage>
</organism>
<dbReference type="Proteomes" id="UP000663870">
    <property type="component" value="Unassembled WGS sequence"/>
</dbReference>
<dbReference type="GO" id="GO:0006368">
    <property type="term" value="P:transcription elongation by RNA polymerase II"/>
    <property type="evidence" value="ECO:0007669"/>
    <property type="project" value="InterPro"/>
</dbReference>
<keyword evidence="9" id="KW-1185">Reference proteome</keyword>
<dbReference type="PANTHER" id="PTHR13248">
    <property type="entry name" value="TRANSCRIPTION ELONGATION FACTOR B POLYPEPTIDE 2"/>
    <property type="match status" value="1"/>
</dbReference>